<dbReference type="AlphaFoldDB" id="A0A0R0ALB7"/>
<dbReference type="EC" id="1.1.1.169" evidence="4 11"/>
<dbReference type="Pfam" id="PF02558">
    <property type="entry name" value="ApbA"/>
    <property type="match status" value="1"/>
</dbReference>
<dbReference type="RefSeq" id="WP_057645356.1">
    <property type="nucleotide sequence ID" value="NZ_LLXU01000058.1"/>
</dbReference>
<dbReference type="FunFam" id="1.10.1040.10:FF:000017">
    <property type="entry name" value="2-dehydropantoate 2-reductase"/>
    <property type="match status" value="1"/>
</dbReference>
<evidence type="ECO:0000259" key="12">
    <source>
        <dbReference type="Pfam" id="PF02558"/>
    </source>
</evidence>
<keyword evidence="15" id="KW-1185">Reference proteome</keyword>
<dbReference type="STRING" id="676599.ARC20_06220"/>
<evidence type="ECO:0000256" key="1">
    <source>
        <dbReference type="ARBA" id="ARBA00002919"/>
    </source>
</evidence>
<evidence type="ECO:0000259" key="13">
    <source>
        <dbReference type="Pfam" id="PF08546"/>
    </source>
</evidence>
<evidence type="ECO:0000256" key="7">
    <source>
        <dbReference type="ARBA" id="ARBA00022857"/>
    </source>
</evidence>
<dbReference type="Gene3D" id="1.10.1040.10">
    <property type="entry name" value="N-(1-d-carboxylethyl)-l-norvaline Dehydrogenase, domain 2"/>
    <property type="match status" value="1"/>
</dbReference>
<dbReference type="UniPathway" id="UPA00028">
    <property type="reaction ID" value="UER00004"/>
</dbReference>
<evidence type="ECO:0000313" key="15">
    <source>
        <dbReference type="Proteomes" id="UP000051802"/>
    </source>
</evidence>
<evidence type="ECO:0000256" key="9">
    <source>
        <dbReference type="ARBA" id="ARBA00032024"/>
    </source>
</evidence>
<dbReference type="Pfam" id="PF08546">
    <property type="entry name" value="ApbA_C"/>
    <property type="match status" value="1"/>
</dbReference>
<dbReference type="NCBIfam" id="NF005094">
    <property type="entry name" value="PRK06522.2-5"/>
    <property type="match status" value="1"/>
</dbReference>
<comment type="similarity">
    <text evidence="3 11">Belongs to the ketopantoate reductase family.</text>
</comment>
<dbReference type="InterPro" id="IPR008927">
    <property type="entry name" value="6-PGluconate_DH-like_C_sf"/>
</dbReference>
<dbReference type="NCBIfam" id="TIGR00745">
    <property type="entry name" value="apbA_panE"/>
    <property type="match status" value="1"/>
</dbReference>
<protein>
    <recommendedName>
        <fullName evidence="5 11">2-dehydropantoate 2-reductase</fullName>
        <ecNumber evidence="4 11">1.1.1.169</ecNumber>
    </recommendedName>
    <alternativeName>
        <fullName evidence="9 11">Ketopantoate reductase</fullName>
    </alternativeName>
</protein>
<sequence length="314" mass="33374">MRILILGAGGTGGYFGGRLAQAGLDVTFLVRERRAHQLDRDGLRIRSPLGDADFPVKHVTAESVGAAAALAPFDLVILACKAYDLGSAIDAIAPAIGEGTTVLPILNGLQHYKELDAHFGHGNVLGGLCFISAAQGPDGEILHLGKPASITFGERDSAHLSPRVRAFAEACAQAGIDHVASPAIAQEQWVKYTFLCSLAAATCLTRAPIGRIVETEDGRALINGLYNETLIASEADGQVIPLPAREKALQTLLAPGSELKASMLRDLEAGRQVEARQIVGDMLARVRDTGRNAPWLMAAFVHLQAYQLERMSRA</sequence>
<dbReference type="SUPFAM" id="SSF51735">
    <property type="entry name" value="NAD(P)-binding Rossmann-fold domains"/>
    <property type="match status" value="1"/>
</dbReference>
<reference evidence="14 15" key="1">
    <citation type="submission" date="2015-10" db="EMBL/GenBank/DDBJ databases">
        <title>Genome sequencing and analysis of members of genus Stenotrophomonas.</title>
        <authorList>
            <person name="Patil P.P."/>
            <person name="Midha S."/>
            <person name="Patil P.B."/>
        </authorList>
    </citation>
    <scope>NUCLEOTIDE SEQUENCE [LARGE SCALE GENOMIC DNA]</scope>
    <source>
        <strain evidence="14 15">JCM 16536</strain>
    </source>
</reference>
<evidence type="ECO:0000256" key="2">
    <source>
        <dbReference type="ARBA" id="ARBA00004994"/>
    </source>
</evidence>
<dbReference type="InterPro" id="IPR013752">
    <property type="entry name" value="KPA_reductase"/>
</dbReference>
<evidence type="ECO:0000256" key="10">
    <source>
        <dbReference type="ARBA" id="ARBA00048793"/>
    </source>
</evidence>
<dbReference type="PANTHER" id="PTHR21708:SF26">
    <property type="entry name" value="2-DEHYDROPANTOATE 2-REDUCTASE"/>
    <property type="match status" value="1"/>
</dbReference>
<evidence type="ECO:0000313" key="14">
    <source>
        <dbReference type="EMBL" id="KRG45997.1"/>
    </source>
</evidence>
<keyword evidence="7 11" id="KW-0521">NADP</keyword>
<dbReference type="SUPFAM" id="SSF48179">
    <property type="entry name" value="6-phosphogluconate dehydrogenase C-terminal domain-like"/>
    <property type="match status" value="1"/>
</dbReference>
<dbReference type="Gene3D" id="3.40.50.720">
    <property type="entry name" value="NAD(P)-binding Rossmann-like Domain"/>
    <property type="match status" value="1"/>
</dbReference>
<organism evidence="14 15">
    <name type="scientific">Stenotrophomonas panacihumi</name>
    <dbReference type="NCBI Taxonomy" id="676599"/>
    <lineage>
        <taxon>Bacteria</taxon>
        <taxon>Pseudomonadati</taxon>
        <taxon>Pseudomonadota</taxon>
        <taxon>Gammaproteobacteria</taxon>
        <taxon>Lysobacterales</taxon>
        <taxon>Lysobacteraceae</taxon>
        <taxon>Stenotrophomonas</taxon>
    </lineage>
</organism>
<gene>
    <name evidence="14" type="ORF">ARC20_06220</name>
</gene>
<evidence type="ECO:0000256" key="3">
    <source>
        <dbReference type="ARBA" id="ARBA00007870"/>
    </source>
</evidence>
<evidence type="ECO:0000256" key="4">
    <source>
        <dbReference type="ARBA" id="ARBA00013014"/>
    </source>
</evidence>
<dbReference type="Proteomes" id="UP000051802">
    <property type="component" value="Unassembled WGS sequence"/>
</dbReference>
<evidence type="ECO:0000256" key="6">
    <source>
        <dbReference type="ARBA" id="ARBA00022655"/>
    </source>
</evidence>
<dbReference type="PANTHER" id="PTHR21708">
    <property type="entry name" value="PROBABLE 2-DEHYDROPANTOATE 2-REDUCTASE"/>
    <property type="match status" value="1"/>
</dbReference>
<feature type="domain" description="Ketopantoate reductase C-terminal" evidence="13">
    <location>
        <begin position="184"/>
        <end position="306"/>
    </location>
</feature>
<dbReference type="GO" id="GO:0015940">
    <property type="term" value="P:pantothenate biosynthetic process"/>
    <property type="evidence" value="ECO:0007669"/>
    <property type="project" value="UniProtKB-UniPathway"/>
</dbReference>
<dbReference type="InterPro" id="IPR013328">
    <property type="entry name" value="6PGD_dom2"/>
</dbReference>
<dbReference type="OrthoDB" id="9796561at2"/>
<feature type="domain" description="Ketopantoate reductase N-terminal" evidence="12">
    <location>
        <begin position="3"/>
        <end position="156"/>
    </location>
</feature>
<accession>A0A0R0ALB7</accession>
<dbReference type="InterPro" id="IPR013332">
    <property type="entry name" value="KPR_N"/>
</dbReference>
<name>A0A0R0ALB7_9GAMM</name>
<comment type="caution">
    <text evidence="14">The sequence shown here is derived from an EMBL/GenBank/DDBJ whole genome shotgun (WGS) entry which is preliminary data.</text>
</comment>
<keyword evidence="6 11" id="KW-0566">Pantothenate biosynthesis</keyword>
<dbReference type="InterPro" id="IPR003710">
    <property type="entry name" value="ApbA"/>
</dbReference>
<comment type="catalytic activity">
    <reaction evidence="10 11">
        <text>(R)-pantoate + NADP(+) = 2-dehydropantoate + NADPH + H(+)</text>
        <dbReference type="Rhea" id="RHEA:16233"/>
        <dbReference type="ChEBI" id="CHEBI:11561"/>
        <dbReference type="ChEBI" id="CHEBI:15378"/>
        <dbReference type="ChEBI" id="CHEBI:15980"/>
        <dbReference type="ChEBI" id="CHEBI:57783"/>
        <dbReference type="ChEBI" id="CHEBI:58349"/>
        <dbReference type="EC" id="1.1.1.169"/>
    </reaction>
</comment>
<dbReference type="InterPro" id="IPR036291">
    <property type="entry name" value="NAD(P)-bd_dom_sf"/>
</dbReference>
<evidence type="ECO:0000256" key="5">
    <source>
        <dbReference type="ARBA" id="ARBA00019465"/>
    </source>
</evidence>
<dbReference type="GO" id="GO:0008677">
    <property type="term" value="F:2-dehydropantoate 2-reductase activity"/>
    <property type="evidence" value="ECO:0007669"/>
    <property type="project" value="UniProtKB-EC"/>
</dbReference>
<comment type="function">
    <text evidence="1 11">Catalyzes the NADPH-dependent reduction of ketopantoate into pantoic acid.</text>
</comment>
<evidence type="ECO:0000256" key="11">
    <source>
        <dbReference type="RuleBase" id="RU362068"/>
    </source>
</evidence>
<proteinExistence type="inferred from homology"/>
<evidence type="ECO:0000256" key="8">
    <source>
        <dbReference type="ARBA" id="ARBA00023002"/>
    </source>
</evidence>
<keyword evidence="8 11" id="KW-0560">Oxidoreductase</keyword>
<comment type="pathway">
    <text evidence="2 11">Cofactor biosynthesis; (R)-pantothenate biosynthesis; (R)-pantoate from 3-methyl-2-oxobutanoate: step 2/2.</text>
</comment>
<dbReference type="GO" id="GO:0005737">
    <property type="term" value="C:cytoplasm"/>
    <property type="evidence" value="ECO:0007669"/>
    <property type="project" value="TreeGrafter"/>
</dbReference>
<dbReference type="EMBL" id="LLXU01000058">
    <property type="protein sequence ID" value="KRG45997.1"/>
    <property type="molecule type" value="Genomic_DNA"/>
</dbReference>
<dbReference type="InterPro" id="IPR051402">
    <property type="entry name" value="KPR-Related"/>
</dbReference>
<dbReference type="FunFam" id="3.40.50.720:FF:000307">
    <property type="entry name" value="2-dehydropantoate 2-reductase"/>
    <property type="match status" value="1"/>
</dbReference>